<keyword evidence="12" id="KW-0407">Ion channel</keyword>
<dbReference type="GO" id="GO:0005242">
    <property type="term" value="F:inward rectifier potassium channel activity"/>
    <property type="evidence" value="ECO:0007669"/>
    <property type="project" value="TreeGrafter"/>
</dbReference>
<dbReference type="SUPFAM" id="SSF81324">
    <property type="entry name" value="Voltage-gated potassium channels"/>
    <property type="match status" value="1"/>
</dbReference>
<feature type="transmembrane region" description="Helical" evidence="15">
    <location>
        <begin position="534"/>
        <end position="558"/>
    </location>
</feature>
<keyword evidence="2" id="KW-0813">Transport</keyword>
<evidence type="ECO:0000256" key="4">
    <source>
        <dbReference type="ARBA" id="ARBA00022538"/>
    </source>
</evidence>
<dbReference type="PRINTS" id="PR01470">
    <property type="entry name" value="ERGCHANNEL"/>
</dbReference>
<dbReference type="InterPro" id="IPR050818">
    <property type="entry name" value="KCNH_animal-type"/>
</dbReference>
<dbReference type="Pfam" id="PF00027">
    <property type="entry name" value="cNMP_binding"/>
    <property type="match status" value="1"/>
</dbReference>
<sequence>MPIRRGHVAPRNVYLDTIIRKFEGKNQRFIIANAQFNNCSIIYCNDAFCITCGFTRAELMQRPCTCEFLFGEKTSREHRDALKDAVKNETESEIPRVCLYTKTGTPFICNVLVTPIRNEHVQVVLVILADGSGNEKAIQKQKRSRLSPFIEPALPALSTLRRLSTSQRSVAGAERLELGKPTSSSNLPAAPSGDRRTSGTTIPLDSTILSNSVKSEINSTRPNSDQGGVSPSSTLLTVPIQPALMCSNQALIHNNNIMTDMLNQEFSELPVSPSRTRSASNSIRQVASMMDLKSANYLDPNHCSKSFSFANSNSESDLVRYQQNEKGHYTSLLELNDRGKVNHSSVTMKEKPVAEKVTQVLSLGADVLPEYKLQTPHMHKWTILHYSLFKAVWDWLILILVIYTAIFTPFTAAFILKLRHETKEVTQTQGYNFEEPLTVVELLVDIFFVVDIIINFRTTYVNKNDEVVSNPTKIVIHYFKGWFLIDLVAAVPFDLLVAGQSQQETTLIGLLKTARLLRLVRVARKLDRYSEFGAAVLFLLMCSFVLIAHWLACIWYAIGNMERPMLDNSIGWLDTLGDQLHTPYNNTYVNGILVSSTGGPSTSDKYITALYFTFSSLTSVGFGNVSPNTNNEKIFSICVMLIGSLMYASIFGNVSAIIQRLYSGTARFHTQMLRIKEFIRFHQIPNPLKQRLEEYFQHAWSYTNGIDMNMVLKGFPECLQADICLHLNRHLLRSCPALHLASHGCLRMLSMRFKTTHAPPGDTLVHTGDLLPALFFITRGSIEILQNDVVIAVLGKGDIFGEYMSFDRRMGKSNATVRALTYCDLHKVGRSDLLEVMDCYPEFREQFWKNLEITYNLRAQDSDESTHGADETSLPGSESHHSLRHEVEDDAIYRIVSVPADNEEDDDAVFQEQRPWWMDATNERGAKCAGDRKSLKKSRVGKSPMSKQNSLNSEPRYPVAPPTVTVTNCSSPKKENEKKSIEERLDTLEQGMAEILRLLRHRESPQSRDQTT</sequence>
<dbReference type="CDD" id="cd00038">
    <property type="entry name" value="CAP_ED"/>
    <property type="match status" value="1"/>
</dbReference>
<dbReference type="GO" id="GO:0005886">
    <property type="term" value="C:plasma membrane"/>
    <property type="evidence" value="ECO:0007669"/>
    <property type="project" value="UniProtKB-SubCell"/>
</dbReference>
<dbReference type="SMART" id="SM00100">
    <property type="entry name" value="cNMP"/>
    <property type="match status" value="1"/>
</dbReference>
<dbReference type="PRINTS" id="PR01463">
    <property type="entry name" value="EAGCHANLFMLY"/>
</dbReference>
<dbReference type="FunFam" id="3.30.450.20:FF:000001">
    <property type="entry name" value="Potassium voltage-gated channel subfamily H member 7"/>
    <property type="match status" value="1"/>
</dbReference>
<dbReference type="Pfam" id="PF00520">
    <property type="entry name" value="Ion_trans"/>
    <property type="match status" value="1"/>
</dbReference>
<dbReference type="InterPro" id="IPR018490">
    <property type="entry name" value="cNMP-bd_dom_sf"/>
</dbReference>
<dbReference type="CDD" id="cd00130">
    <property type="entry name" value="PAS"/>
    <property type="match status" value="1"/>
</dbReference>
<dbReference type="PANTHER" id="PTHR10217">
    <property type="entry name" value="VOLTAGE AND LIGAND GATED POTASSIUM CHANNEL"/>
    <property type="match status" value="1"/>
</dbReference>
<dbReference type="Gene3D" id="2.60.120.10">
    <property type="entry name" value="Jelly Rolls"/>
    <property type="match status" value="1"/>
</dbReference>
<evidence type="ECO:0000259" key="16">
    <source>
        <dbReference type="PROSITE" id="PS50042"/>
    </source>
</evidence>
<dbReference type="InterPro" id="IPR000595">
    <property type="entry name" value="cNMP-bd_dom"/>
</dbReference>
<keyword evidence="4" id="KW-0633">Potassium transport</keyword>
<feature type="domain" description="Cyclic nucleotide-binding" evidence="16">
    <location>
        <begin position="748"/>
        <end position="854"/>
    </location>
</feature>
<evidence type="ECO:0000256" key="8">
    <source>
        <dbReference type="ARBA" id="ARBA00022958"/>
    </source>
</evidence>
<evidence type="ECO:0000256" key="12">
    <source>
        <dbReference type="ARBA" id="ARBA00023303"/>
    </source>
</evidence>
<keyword evidence="8" id="KW-0630">Potassium</keyword>
<dbReference type="GO" id="GO:0034702">
    <property type="term" value="C:monoatomic ion channel complex"/>
    <property type="evidence" value="ECO:0007669"/>
    <property type="project" value="UniProtKB-KW"/>
</dbReference>
<evidence type="ECO:0000256" key="1">
    <source>
        <dbReference type="ARBA" id="ARBA00004651"/>
    </source>
</evidence>
<dbReference type="InterPro" id="IPR005821">
    <property type="entry name" value="Ion_trans_dom"/>
</dbReference>
<keyword evidence="6" id="KW-0631">Potassium channel</keyword>
<evidence type="ECO:0000256" key="11">
    <source>
        <dbReference type="ARBA" id="ARBA00023136"/>
    </source>
</evidence>
<dbReference type="InterPro" id="IPR014710">
    <property type="entry name" value="RmlC-like_jellyroll"/>
</dbReference>
<keyword evidence="10" id="KW-0406">Ion transport</keyword>
<dbReference type="GO" id="GO:0042391">
    <property type="term" value="P:regulation of membrane potential"/>
    <property type="evidence" value="ECO:0007669"/>
    <property type="project" value="TreeGrafter"/>
</dbReference>
<dbReference type="InterPro" id="IPR003967">
    <property type="entry name" value="K_chnl_volt-dep_ERG"/>
</dbReference>
<keyword evidence="9 15" id="KW-1133">Transmembrane helix</keyword>
<dbReference type="PANTHER" id="PTHR10217:SF548">
    <property type="entry name" value="GH12235P"/>
    <property type="match status" value="1"/>
</dbReference>
<keyword evidence="11 15" id="KW-0472">Membrane</keyword>
<dbReference type="EMBL" id="LR786129">
    <property type="protein sequence ID" value="CAB3258015.1"/>
    <property type="molecule type" value="mRNA"/>
</dbReference>
<evidence type="ECO:0000256" key="3">
    <source>
        <dbReference type="ARBA" id="ARBA00022475"/>
    </source>
</evidence>
<feature type="transmembrane region" description="Helical" evidence="15">
    <location>
        <begin position="437"/>
        <end position="456"/>
    </location>
</feature>
<evidence type="ECO:0000256" key="7">
    <source>
        <dbReference type="ARBA" id="ARBA00022882"/>
    </source>
</evidence>
<dbReference type="AlphaFoldDB" id="A0A6F9DFK5"/>
<feature type="compositionally biased region" description="Basic and acidic residues" evidence="14">
    <location>
        <begin position="861"/>
        <end position="870"/>
    </location>
</feature>
<keyword evidence="7" id="KW-0851">Voltage-gated channel</keyword>
<dbReference type="FunFam" id="2.60.120.10:FF:000107">
    <property type="entry name" value="Potassium voltage-gated channel unc-103"/>
    <property type="match status" value="1"/>
</dbReference>
<reference evidence="17" key="1">
    <citation type="submission" date="2020-04" db="EMBL/GenBank/DDBJ databases">
        <authorList>
            <person name="Neveu A P."/>
        </authorList>
    </citation>
    <scope>NUCLEOTIDE SEQUENCE</scope>
    <source>
        <tissue evidence="17">Whole embryo</tissue>
    </source>
</reference>
<dbReference type="Pfam" id="PF13426">
    <property type="entry name" value="PAS_9"/>
    <property type="match status" value="1"/>
</dbReference>
<name>A0A6F9DFK5_9ASCI</name>
<feature type="region of interest" description="Disordered" evidence="14">
    <location>
        <begin position="173"/>
        <end position="232"/>
    </location>
</feature>
<dbReference type="InterPro" id="IPR003938">
    <property type="entry name" value="K_chnl_volt-dep_EAG/ELK/ERG"/>
</dbReference>
<evidence type="ECO:0000256" key="6">
    <source>
        <dbReference type="ARBA" id="ARBA00022826"/>
    </source>
</evidence>
<evidence type="ECO:0000256" key="2">
    <source>
        <dbReference type="ARBA" id="ARBA00022448"/>
    </source>
</evidence>
<accession>A0A6F9DFK5</accession>
<dbReference type="SUPFAM" id="SSF55785">
    <property type="entry name" value="PYP-like sensor domain (PAS domain)"/>
    <property type="match status" value="1"/>
</dbReference>
<gene>
    <name evidence="17" type="primary">Kcnh7</name>
</gene>
<dbReference type="FunFam" id="1.10.1200.260:FF:000001">
    <property type="entry name" value="Potassium voltage-gated channel subfamily H member 7"/>
    <property type="match status" value="1"/>
</dbReference>
<evidence type="ECO:0000256" key="15">
    <source>
        <dbReference type="SAM" id="Phobius"/>
    </source>
</evidence>
<evidence type="ECO:0000256" key="14">
    <source>
        <dbReference type="SAM" id="MobiDB-lite"/>
    </source>
</evidence>
<feature type="region of interest" description="Disordered" evidence="14">
    <location>
        <begin position="927"/>
        <end position="981"/>
    </location>
</feature>
<dbReference type="SUPFAM" id="SSF51206">
    <property type="entry name" value="cAMP-binding domain-like"/>
    <property type="match status" value="1"/>
</dbReference>
<dbReference type="InterPro" id="IPR000014">
    <property type="entry name" value="PAS"/>
</dbReference>
<feature type="transmembrane region" description="Helical" evidence="15">
    <location>
        <begin position="634"/>
        <end position="658"/>
    </location>
</feature>
<evidence type="ECO:0000256" key="10">
    <source>
        <dbReference type="ARBA" id="ARBA00023065"/>
    </source>
</evidence>
<feature type="compositionally biased region" description="Polar residues" evidence="14">
    <location>
        <begin position="198"/>
        <end position="232"/>
    </location>
</feature>
<evidence type="ECO:0000256" key="9">
    <source>
        <dbReference type="ARBA" id="ARBA00022989"/>
    </source>
</evidence>
<evidence type="ECO:0000256" key="13">
    <source>
        <dbReference type="ARBA" id="ARBA00034430"/>
    </source>
</evidence>
<organism evidence="17">
    <name type="scientific">Phallusia mammillata</name>
    <dbReference type="NCBI Taxonomy" id="59560"/>
    <lineage>
        <taxon>Eukaryota</taxon>
        <taxon>Metazoa</taxon>
        <taxon>Chordata</taxon>
        <taxon>Tunicata</taxon>
        <taxon>Ascidiacea</taxon>
        <taxon>Phlebobranchia</taxon>
        <taxon>Ascidiidae</taxon>
        <taxon>Phallusia</taxon>
    </lineage>
</organism>
<evidence type="ECO:0000313" key="17">
    <source>
        <dbReference type="EMBL" id="CAB3258015.1"/>
    </source>
</evidence>
<comment type="subcellular location">
    <subcellularLocation>
        <location evidence="1">Cell membrane</location>
        <topology evidence="1">Multi-pass membrane protein</topology>
    </subcellularLocation>
</comment>
<comment type="catalytic activity">
    <reaction evidence="13">
        <text>K(+)(in) = K(+)(out)</text>
        <dbReference type="Rhea" id="RHEA:29463"/>
        <dbReference type="ChEBI" id="CHEBI:29103"/>
    </reaction>
</comment>
<proteinExistence type="evidence at transcript level"/>
<feature type="compositionally biased region" description="Basic and acidic residues" evidence="14">
    <location>
        <begin position="972"/>
        <end position="981"/>
    </location>
</feature>
<feature type="transmembrane region" description="Helical" evidence="15">
    <location>
        <begin position="476"/>
        <end position="497"/>
    </location>
</feature>
<feature type="region of interest" description="Disordered" evidence="14">
    <location>
        <begin position="861"/>
        <end position="885"/>
    </location>
</feature>
<keyword evidence="3" id="KW-1003">Cell membrane</keyword>
<dbReference type="InterPro" id="IPR035965">
    <property type="entry name" value="PAS-like_dom_sf"/>
</dbReference>
<dbReference type="NCBIfam" id="TIGR00229">
    <property type="entry name" value="sensory_box"/>
    <property type="match status" value="1"/>
</dbReference>
<feature type="transmembrane region" description="Helical" evidence="15">
    <location>
        <begin position="395"/>
        <end position="416"/>
    </location>
</feature>
<protein>
    <submittedName>
        <fullName evidence="17">Potassium voltage-gated channel subfamily H member 7</fullName>
    </submittedName>
</protein>
<dbReference type="FunFam" id="1.10.287.70:FF:000020">
    <property type="entry name" value="Potassium channel, voltage-gated eag-related subfamily H, member 7"/>
    <property type="match status" value="1"/>
</dbReference>
<dbReference type="PROSITE" id="PS50042">
    <property type="entry name" value="CNMP_BINDING_3"/>
    <property type="match status" value="1"/>
</dbReference>
<dbReference type="Gene3D" id="3.30.450.20">
    <property type="entry name" value="PAS domain"/>
    <property type="match status" value="1"/>
</dbReference>
<dbReference type="Gene3D" id="1.10.1200.260">
    <property type="match status" value="1"/>
</dbReference>
<dbReference type="Gene3D" id="1.10.287.70">
    <property type="match status" value="1"/>
</dbReference>
<evidence type="ECO:0000256" key="5">
    <source>
        <dbReference type="ARBA" id="ARBA00022692"/>
    </source>
</evidence>
<keyword evidence="5 15" id="KW-0812">Transmembrane</keyword>